<gene>
    <name evidence="1" type="ORF">SCARR_01978</name>
</gene>
<evidence type="ECO:0008006" key="3">
    <source>
        <dbReference type="Google" id="ProtNLM"/>
    </source>
</evidence>
<name>A0A6C2UIG7_9BACT</name>
<protein>
    <recommendedName>
        <fullName evidence="3">STAS domain-containing protein</fullName>
    </recommendedName>
</protein>
<reference evidence="1 2" key="1">
    <citation type="submission" date="2019-04" db="EMBL/GenBank/DDBJ databases">
        <authorList>
            <person name="Van Vliet M D."/>
        </authorList>
    </citation>
    <scope>NUCLEOTIDE SEQUENCE [LARGE SCALE GENOMIC DNA]</scope>
    <source>
        <strain evidence="1 2">F21</strain>
    </source>
</reference>
<evidence type="ECO:0000313" key="2">
    <source>
        <dbReference type="Proteomes" id="UP000346198"/>
    </source>
</evidence>
<dbReference type="RefSeq" id="WP_136061380.1">
    <property type="nucleotide sequence ID" value="NZ_CAAHFH010000001.1"/>
</dbReference>
<evidence type="ECO:0000313" key="1">
    <source>
        <dbReference type="EMBL" id="VGO19918.1"/>
    </source>
</evidence>
<organism evidence="1 2">
    <name type="scientific">Pontiella sulfatireligans</name>
    <dbReference type="NCBI Taxonomy" id="2750658"/>
    <lineage>
        <taxon>Bacteria</taxon>
        <taxon>Pseudomonadati</taxon>
        <taxon>Kiritimatiellota</taxon>
        <taxon>Kiritimatiellia</taxon>
        <taxon>Kiritimatiellales</taxon>
        <taxon>Pontiellaceae</taxon>
        <taxon>Pontiella</taxon>
    </lineage>
</organism>
<accession>A0A6C2UIG7</accession>
<dbReference type="Proteomes" id="UP000346198">
    <property type="component" value="Unassembled WGS sequence"/>
</dbReference>
<dbReference type="EMBL" id="CAAHFH010000001">
    <property type="protein sequence ID" value="VGO19918.1"/>
    <property type="molecule type" value="Genomic_DNA"/>
</dbReference>
<dbReference type="AlphaFoldDB" id="A0A6C2UIG7"/>
<keyword evidence="2" id="KW-1185">Reference proteome</keyword>
<proteinExistence type="predicted"/>
<sequence length="120" mass="13881">MYLLEIDRTLNRIHITLSDRFDEPQAIALLDEIRLRMGELERDFLLLCDLTTLEEFSPSARSHFRAVMDLCNEAGVRKIIRIIPHPLDNFGLTIMSYIHYDSGIPVVTCKALKEVSKHLK</sequence>